<accession>G6AXG9</accession>
<dbReference type="HOGENOM" id="CLU_3171780_0_0_10"/>
<proteinExistence type="predicted"/>
<name>G6AXG9_9BACT</name>
<dbReference type="EMBL" id="AFZZ01000114">
    <property type="protein sequence ID" value="EHJ40510.1"/>
    <property type="molecule type" value="Genomic_DNA"/>
</dbReference>
<organism evidence="1 2">
    <name type="scientific">Leyella stercorea DSM 18206</name>
    <dbReference type="NCBI Taxonomy" id="1002367"/>
    <lineage>
        <taxon>Bacteria</taxon>
        <taxon>Pseudomonadati</taxon>
        <taxon>Bacteroidota</taxon>
        <taxon>Bacteroidia</taxon>
        <taxon>Bacteroidales</taxon>
        <taxon>Prevotellaceae</taxon>
        <taxon>Leyella</taxon>
    </lineage>
</organism>
<dbReference type="Proteomes" id="UP000004407">
    <property type="component" value="Unassembled WGS sequence"/>
</dbReference>
<gene>
    <name evidence="1" type="ORF">HMPREF0673_01329</name>
</gene>
<sequence length="47" mass="6009">MYCFIEYLYNICLCYLLINVRKHFYQLYLVRCKDTNYYYYKKTVNVI</sequence>
<dbReference type="AlphaFoldDB" id="G6AXG9"/>
<protein>
    <submittedName>
        <fullName evidence="1">Uncharacterized protein</fullName>
    </submittedName>
</protein>
<comment type="caution">
    <text evidence="1">The sequence shown here is derived from an EMBL/GenBank/DDBJ whole genome shotgun (WGS) entry which is preliminary data.</text>
</comment>
<reference evidence="1 2" key="1">
    <citation type="submission" date="2011-08" db="EMBL/GenBank/DDBJ databases">
        <authorList>
            <person name="Weinstock G."/>
            <person name="Sodergren E."/>
            <person name="Clifton S."/>
            <person name="Fulton L."/>
            <person name="Fulton B."/>
            <person name="Courtney L."/>
            <person name="Fronick C."/>
            <person name="Harrison M."/>
            <person name="Strong C."/>
            <person name="Farmer C."/>
            <person name="Delahaunty K."/>
            <person name="Markovic C."/>
            <person name="Hall O."/>
            <person name="Minx P."/>
            <person name="Tomlinson C."/>
            <person name="Mitreva M."/>
            <person name="Hou S."/>
            <person name="Chen J."/>
            <person name="Wollam A."/>
            <person name="Pepin K.H."/>
            <person name="Johnson M."/>
            <person name="Bhonagiri V."/>
            <person name="Zhang X."/>
            <person name="Suruliraj S."/>
            <person name="Warren W."/>
            <person name="Chinwalla A."/>
            <person name="Mardis E.R."/>
            <person name="Wilson R.K."/>
        </authorList>
    </citation>
    <scope>NUCLEOTIDE SEQUENCE [LARGE SCALE GENOMIC DNA]</scope>
    <source>
        <strain evidence="1 2">DSM 18206</strain>
    </source>
</reference>
<evidence type="ECO:0000313" key="2">
    <source>
        <dbReference type="Proteomes" id="UP000004407"/>
    </source>
</evidence>
<evidence type="ECO:0000313" key="1">
    <source>
        <dbReference type="EMBL" id="EHJ40510.1"/>
    </source>
</evidence>